<dbReference type="RefSeq" id="WP_029282126.1">
    <property type="nucleotide sequence ID" value="NZ_CP176757.1"/>
</dbReference>
<comment type="caution">
    <text evidence="1">The sequence shown here is derived from an EMBL/GenBank/DDBJ whole genome shotgun (WGS) entry which is preliminary data.</text>
</comment>
<protein>
    <recommendedName>
        <fullName evidence="3">DUF2564 domain-containing protein</fullName>
    </recommendedName>
</protein>
<evidence type="ECO:0000313" key="1">
    <source>
        <dbReference type="EMBL" id="KEZ53718.1"/>
    </source>
</evidence>
<dbReference type="OrthoDB" id="9941570at2"/>
<dbReference type="STRING" id="246786.GS18_0201760"/>
<dbReference type="EMBL" id="JNVC02000001">
    <property type="protein sequence ID" value="KEZ53718.1"/>
    <property type="molecule type" value="Genomic_DNA"/>
</dbReference>
<dbReference type="Proteomes" id="UP000028549">
    <property type="component" value="Unassembled WGS sequence"/>
</dbReference>
<organism evidence="1 2">
    <name type="scientific">Metabacillus indicus</name>
    <name type="common">Bacillus indicus</name>
    <dbReference type="NCBI Taxonomy" id="246786"/>
    <lineage>
        <taxon>Bacteria</taxon>
        <taxon>Bacillati</taxon>
        <taxon>Bacillota</taxon>
        <taxon>Bacilli</taxon>
        <taxon>Bacillales</taxon>
        <taxon>Bacillaceae</taxon>
        <taxon>Metabacillus</taxon>
    </lineage>
</organism>
<gene>
    <name evidence="1" type="ORF">GS18_0201760</name>
</gene>
<dbReference type="AlphaFoldDB" id="A0A084H2A6"/>
<name>A0A084H2A6_METID</name>
<evidence type="ECO:0000313" key="2">
    <source>
        <dbReference type="Proteomes" id="UP000028549"/>
    </source>
</evidence>
<reference evidence="1 2" key="1">
    <citation type="journal article" date="2005" name="Int. J. Syst. Evol. Microbiol.">
        <title>Bacillus cibi sp. nov., isolated from jeotgal, a traditional Korean fermented seafood.</title>
        <authorList>
            <person name="Yoon J.H."/>
            <person name="Lee C.H."/>
            <person name="Oh T.K."/>
        </authorList>
    </citation>
    <scope>NUCLEOTIDE SEQUENCE [LARGE SCALE GENOMIC DNA]</scope>
    <source>
        <strain evidence="1 2">DSM 16189</strain>
    </source>
</reference>
<proteinExistence type="predicted"/>
<evidence type="ECO:0008006" key="3">
    <source>
        <dbReference type="Google" id="ProtNLM"/>
    </source>
</evidence>
<sequence length="82" mass="9388">MEQSEMNQMQELVKQAREAVIHAQMNFNPEEYQKAFKALTLAKEHVNAARAHEEETPALLHASEHLMHLNETLTALQSTNSF</sequence>
<accession>A0A084H2A6</accession>
<keyword evidence="2" id="KW-1185">Reference proteome</keyword>